<dbReference type="GO" id="GO:0006886">
    <property type="term" value="P:intracellular protein transport"/>
    <property type="evidence" value="ECO:0000318"/>
    <property type="project" value="GO_Central"/>
</dbReference>
<keyword evidence="3" id="KW-0677">Repeat</keyword>
<evidence type="ECO:0000256" key="5">
    <source>
        <dbReference type="ARBA" id="ARBA00032920"/>
    </source>
</evidence>
<dbReference type="Pfam" id="PF00400">
    <property type="entry name" value="WD40"/>
    <property type="match status" value="5"/>
</dbReference>
<dbReference type="SUPFAM" id="SSF50978">
    <property type="entry name" value="WD40 repeat-like"/>
    <property type="match status" value="1"/>
</dbReference>
<dbReference type="PROSITE" id="PS50294">
    <property type="entry name" value="WD_REPEATS_REGION"/>
    <property type="match status" value="2"/>
</dbReference>
<dbReference type="PROSITE" id="PS50082">
    <property type="entry name" value="WD_REPEATS_2"/>
    <property type="match status" value="2"/>
</dbReference>
<dbReference type="GO" id="GO:0006890">
    <property type="term" value="P:retrograde vesicle-mediated transport, Golgi to endoplasmic reticulum"/>
    <property type="evidence" value="ECO:0000318"/>
    <property type="project" value="GO_Central"/>
</dbReference>
<dbReference type="PANTHER" id="PTHR19876:SF2">
    <property type="entry name" value="COATOMER SUBUNIT BETA"/>
    <property type="match status" value="1"/>
</dbReference>
<dbReference type="EnsemblMetazoa" id="PPA11563.1">
    <property type="protein sequence ID" value="PPA11563.1"/>
    <property type="gene ID" value="WBGene00101117"/>
</dbReference>
<evidence type="ECO:0000256" key="1">
    <source>
        <dbReference type="ARBA" id="ARBA00004347"/>
    </source>
</evidence>
<dbReference type="GO" id="GO:0030126">
    <property type="term" value="C:COPI vesicle coat"/>
    <property type="evidence" value="ECO:0000318"/>
    <property type="project" value="GO_Central"/>
</dbReference>
<dbReference type="FunFam" id="2.130.10.10:FF:000016">
    <property type="entry name" value="Coatomer alpha subunit, putative"/>
    <property type="match status" value="1"/>
</dbReference>
<dbReference type="InterPro" id="IPR015943">
    <property type="entry name" value="WD40/YVTN_repeat-like_dom_sf"/>
</dbReference>
<dbReference type="GO" id="GO:0006891">
    <property type="term" value="P:intra-Golgi vesicle-mediated transport"/>
    <property type="evidence" value="ECO:0000318"/>
    <property type="project" value="GO_Central"/>
</dbReference>
<organism evidence="6 7">
    <name type="scientific">Pristionchus pacificus</name>
    <name type="common">Parasitic nematode worm</name>
    <dbReference type="NCBI Taxonomy" id="54126"/>
    <lineage>
        <taxon>Eukaryota</taxon>
        <taxon>Metazoa</taxon>
        <taxon>Ecdysozoa</taxon>
        <taxon>Nematoda</taxon>
        <taxon>Chromadorea</taxon>
        <taxon>Rhabditida</taxon>
        <taxon>Rhabditina</taxon>
        <taxon>Diplogasteromorpha</taxon>
        <taxon>Diplogasteroidea</taxon>
        <taxon>Neodiplogasteridae</taxon>
        <taxon>Pristionchus</taxon>
    </lineage>
</organism>
<keyword evidence="2" id="KW-0853">WD repeat</keyword>
<name>A0A2A6BXZ1_PRIPA</name>
<comment type="subcellular location">
    <subcellularLocation>
        <location evidence="1">Cytoplasmic vesicle</location>
        <location evidence="1">COPI-coated vesicle membrane</location>
        <topology evidence="1">Peripheral membrane protein</topology>
        <orientation evidence="1">Cytoplasmic side</orientation>
    </subcellularLocation>
</comment>
<accession>A0A8R1YDB6</accession>
<dbReference type="AlphaFoldDB" id="A0A2A6BXZ1"/>
<dbReference type="Proteomes" id="UP000005239">
    <property type="component" value="Unassembled WGS sequence"/>
</dbReference>
<dbReference type="PANTHER" id="PTHR19876">
    <property type="entry name" value="COATOMER"/>
    <property type="match status" value="1"/>
</dbReference>
<evidence type="ECO:0000256" key="2">
    <source>
        <dbReference type="ARBA" id="ARBA00022574"/>
    </source>
</evidence>
<reference evidence="6" key="2">
    <citation type="submission" date="2022-06" db="UniProtKB">
        <authorList>
            <consortium name="EnsemblMetazoa"/>
        </authorList>
    </citation>
    <scope>IDENTIFICATION</scope>
    <source>
        <strain evidence="6">PS312</strain>
    </source>
</reference>
<dbReference type="CDD" id="cd00200">
    <property type="entry name" value="WD40"/>
    <property type="match status" value="1"/>
</dbReference>
<comment type="function">
    <text evidence="4">The coatomer is a cytosolic protein complex that binds to dilysine motifs and reversibly associates with Golgi non-clathrin-coated vesicles, which further mediate biosynthetic protein transport from the ER, via the Golgi up to the trans Golgi network. Coatomer complex is required for budding from Golgi membranes, and is essential for the retrograde Golgi-to-ER transport of dilysine-tagged proteins.</text>
</comment>
<evidence type="ECO:0000313" key="6">
    <source>
        <dbReference type="EnsemblMetazoa" id="PPA11563.1"/>
    </source>
</evidence>
<keyword evidence="7" id="KW-1185">Reference proteome</keyword>
<dbReference type="Gene3D" id="2.130.10.10">
    <property type="entry name" value="YVTN repeat-like/Quinoprotein amine dehydrogenase"/>
    <property type="match status" value="1"/>
</dbReference>
<evidence type="ECO:0000256" key="3">
    <source>
        <dbReference type="ARBA" id="ARBA00022737"/>
    </source>
</evidence>
<evidence type="ECO:0000313" key="7">
    <source>
        <dbReference type="Proteomes" id="UP000005239"/>
    </source>
</evidence>
<accession>A0A2A6BXZ1</accession>
<gene>
    <name evidence="6" type="primary">WBGene00101117</name>
</gene>
<dbReference type="OrthoDB" id="2150324at2759"/>
<reference evidence="7" key="1">
    <citation type="journal article" date="2008" name="Nat. Genet.">
        <title>The Pristionchus pacificus genome provides a unique perspective on nematode lifestyle and parasitism.</title>
        <authorList>
            <person name="Dieterich C."/>
            <person name="Clifton S.W."/>
            <person name="Schuster L.N."/>
            <person name="Chinwalla A."/>
            <person name="Delehaunty K."/>
            <person name="Dinkelacker I."/>
            <person name="Fulton L."/>
            <person name="Fulton R."/>
            <person name="Godfrey J."/>
            <person name="Minx P."/>
            <person name="Mitreva M."/>
            <person name="Roeseler W."/>
            <person name="Tian H."/>
            <person name="Witte H."/>
            <person name="Yang S.P."/>
            <person name="Wilson R.K."/>
            <person name="Sommer R.J."/>
        </authorList>
    </citation>
    <scope>NUCLEOTIDE SEQUENCE [LARGE SCALE GENOMIC DNA]</scope>
    <source>
        <strain evidence="7">PS312</strain>
    </source>
</reference>
<protein>
    <recommendedName>
        <fullName evidence="5">Beta'-coat protein</fullName>
    </recommendedName>
</protein>
<proteinExistence type="predicted"/>
<evidence type="ECO:0000256" key="4">
    <source>
        <dbReference type="ARBA" id="ARBA00025536"/>
    </source>
</evidence>
<dbReference type="SMART" id="SM00320">
    <property type="entry name" value="WD40"/>
    <property type="match status" value="6"/>
</dbReference>
<dbReference type="InterPro" id="IPR050844">
    <property type="entry name" value="Coatomer_complex_subunit"/>
</dbReference>
<dbReference type="InterPro" id="IPR036322">
    <property type="entry name" value="WD40_repeat_dom_sf"/>
</dbReference>
<dbReference type="InterPro" id="IPR001680">
    <property type="entry name" value="WD40_rpt"/>
</dbReference>
<dbReference type="GO" id="GO:0006888">
    <property type="term" value="P:endoplasmic reticulum to Golgi vesicle-mediated transport"/>
    <property type="evidence" value="ECO:0000318"/>
    <property type="project" value="GO_Central"/>
</dbReference>
<sequence>MESSRVFFAASDDRVKSVDFHPTEPLIAIGLMNGVVNVRNYEEDKIVHSIKVCTSPVRAAVFIVRKGWLVTGSDDKFVRVFEITTGKVIKEFEAHADFIRSIAVHPTQSFILTAGDDKLIKQWNWDKDWAVEQIYEGHSHYVMQIAINPKESDSFASASLDNSVKARPISSVIWKIGTAAPSFTLEGHTKGVNCVSYYPVAGKRQSILVSGSDDQLVKVWDYDTKQCIKTLEGHSANVTSVRFHSTLPLIISSAEEQGEKAGAVRIWNAELLLGSGSYRLESTINDDLGRAWCVAALNDTVAVGYDKGCVVHTIKKKTDVESKDSLAKKTA</sequence>